<evidence type="ECO:0000256" key="3">
    <source>
        <dbReference type="ARBA" id="ARBA00022723"/>
    </source>
</evidence>
<evidence type="ECO:0000259" key="6">
    <source>
        <dbReference type="Pfam" id="PF01512"/>
    </source>
</evidence>
<dbReference type="Pfam" id="PF01512">
    <property type="entry name" value="Complex1_51K"/>
    <property type="match status" value="1"/>
</dbReference>
<organism evidence="8 9">
    <name type="scientific">Brachyspira hampsonii</name>
    <dbReference type="NCBI Taxonomy" id="1287055"/>
    <lineage>
        <taxon>Bacteria</taxon>
        <taxon>Pseudomonadati</taxon>
        <taxon>Spirochaetota</taxon>
        <taxon>Spirochaetia</taxon>
        <taxon>Brachyspirales</taxon>
        <taxon>Brachyspiraceae</taxon>
        <taxon>Brachyspira</taxon>
    </lineage>
</organism>
<keyword evidence="4" id="KW-0408">Iron</keyword>
<dbReference type="Gene3D" id="1.20.1440.230">
    <property type="entry name" value="NADH-ubiquinone oxidoreductase 51kDa subunit, iron-sulphur binding domain"/>
    <property type="match status" value="1"/>
</dbReference>
<dbReference type="InterPro" id="IPR037225">
    <property type="entry name" value="Nuo51_FMN-bd_sf"/>
</dbReference>
<dbReference type="InterPro" id="IPR011538">
    <property type="entry name" value="Nuo51_FMN-bd"/>
</dbReference>
<evidence type="ECO:0000256" key="2">
    <source>
        <dbReference type="ARBA" id="ARBA00022485"/>
    </source>
</evidence>
<dbReference type="PANTHER" id="PTHR43578:SF3">
    <property type="entry name" value="NADH-QUINONE OXIDOREDUCTASE SUBUNIT F"/>
    <property type="match status" value="1"/>
</dbReference>
<evidence type="ECO:0000313" key="9">
    <source>
        <dbReference type="Proteomes" id="UP000095247"/>
    </source>
</evidence>
<dbReference type="InterPro" id="IPR037207">
    <property type="entry name" value="Nuop51_4Fe4S-bd_sf"/>
</dbReference>
<evidence type="ECO:0000256" key="1">
    <source>
        <dbReference type="ARBA" id="ARBA00007523"/>
    </source>
</evidence>
<gene>
    <name evidence="8" type="ORF">BFL38_04665</name>
</gene>
<comment type="similarity">
    <text evidence="1">Belongs to the complex I 51 kDa subunit family.</text>
</comment>
<dbReference type="SUPFAM" id="SSF140490">
    <property type="entry name" value="Nqo1C-terminal domain-like"/>
    <property type="match status" value="1"/>
</dbReference>
<dbReference type="EMBL" id="MDCO01000012">
    <property type="protein sequence ID" value="OEJ14032.1"/>
    <property type="molecule type" value="Genomic_DNA"/>
</dbReference>
<dbReference type="Pfam" id="PF10589">
    <property type="entry name" value="NADH_4Fe-4S"/>
    <property type="match status" value="1"/>
</dbReference>
<evidence type="ECO:0000259" key="7">
    <source>
        <dbReference type="Pfam" id="PF10589"/>
    </source>
</evidence>
<dbReference type="SUPFAM" id="SSF142984">
    <property type="entry name" value="Nqo1 middle domain-like"/>
    <property type="match status" value="1"/>
</dbReference>
<dbReference type="PANTHER" id="PTHR43578">
    <property type="entry name" value="NADH-QUINONE OXIDOREDUCTASE SUBUNIT F"/>
    <property type="match status" value="1"/>
</dbReference>
<sequence length="387" mass="44903">MKKFVLHSENNITDIQSYKDNFGDYLNLQRIANSFFEDLKEYTIFKRDITQSSIYQLLTDGNIKEDFILINAASFDYLVFKDKFLLKNNPHLILDASVFIAKILNIKRIDIILKDYYLEERDIILKAIVEAEDSNFVNDIEINIYDEYAYYNKYNIRLTPSFLENKKYIFDLETISQIAYLAYIGGFTFKNYGNGYYKGSFILSVTGDIMNPNLYEFEMNTPLKNILKASGGTVKEYSIKCVFTNGFLNPPIDFDTFQKMTLDYECFGSYNMKIGNGGLCFIQEDRCMIRVAVKIIQFAKSVSCGKCSPCHYGFDLCEYYINRMLLGYSSFDDYSNLKSAAEMIKIGASCLYIRSIADCILAVMEMFKDEFIYLIENKITLYSFVKS</sequence>
<dbReference type="RefSeq" id="WP_069727325.1">
    <property type="nucleotide sequence ID" value="NZ_MDCO01000012.1"/>
</dbReference>
<dbReference type="Proteomes" id="UP000095247">
    <property type="component" value="Unassembled WGS sequence"/>
</dbReference>
<dbReference type="GO" id="GO:0046872">
    <property type="term" value="F:metal ion binding"/>
    <property type="evidence" value="ECO:0007669"/>
    <property type="project" value="UniProtKB-KW"/>
</dbReference>
<proteinExistence type="inferred from homology"/>
<dbReference type="Gene3D" id="3.10.20.600">
    <property type="match status" value="1"/>
</dbReference>
<dbReference type="Gene3D" id="3.40.50.11540">
    <property type="entry name" value="NADH-ubiquinone oxidoreductase 51kDa subunit"/>
    <property type="match status" value="1"/>
</dbReference>
<keyword evidence="3" id="KW-0479">Metal-binding</keyword>
<dbReference type="InterPro" id="IPR019575">
    <property type="entry name" value="Nuop51_4Fe4S-bd"/>
</dbReference>
<protein>
    <submittedName>
        <fullName evidence="8">NADH dehydrogenase</fullName>
    </submittedName>
</protein>
<accession>A0A1E5ND03</accession>
<dbReference type="SUPFAM" id="SSF142019">
    <property type="entry name" value="Nqo1 FMN-binding domain-like"/>
    <property type="match status" value="1"/>
</dbReference>
<feature type="domain" description="NADH-ubiquinone oxidoreductase 51kDa subunit FMN-binding" evidence="6">
    <location>
        <begin position="64"/>
        <end position="144"/>
    </location>
</feature>
<evidence type="ECO:0000256" key="5">
    <source>
        <dbReference type="ARBA" id="ARBA00023014"/>
    </source>
</evidence>
<dbReference type="GO" id="GO:0051539">
    <property type="term" value="F:4 iron, 4 sulfur cluster binding"/>
    <property type="evidence" value="ECO:0007669"/>
    <property type="project" value="UniProtKB-KW"/>
</dbReference>
<keyword evidence="2" id="KW-0004">4Fe-4S</keyword>
<dbReference type="AlphaFoldDB" id="A0A1E5ND03"/>
<name>A0A1E5ND03_9SPIR</name>
<evidence type="ECO:0000313" key="8">
    <source>
        <dbReference type="EMBL" id="OEJ14032.1"/>
    </source>
</evidence>
<feature type="domain" description="NADH-ubiquinone oxidoreductase 51kDa subunit iron-sulphur binding" evidence="7">
    <location>
        <begin position="291"/>
        <end position="371"/>
    </location>
</feature>
<comment type="caution">
    <text evidence="8">The sequence shown here is derived from an EMBL/GenBank/DDBJ whole genome shotgun (WGS) entry which is preliminary data.</text>
</comment>
<evidence type="ECO:0000256" key="4">
    <source>
        <dbReference type="ARBA" id="ARBA00023004"/>
    </source>
</evidence>
<keyword evidence="5" id="KW-0411">Iron-sulfur</keyword>
<reference evidence="8 9" key="1">
    <citation type="submission" date="2016-08" db="EMBL/GenBank/DDBJ databases">
        <title>Characterization and recognition of Brachyspira hampsonii sp. nov., a novel intestinal spirochete that is pathogenic to pigs.</title>
        <authorList>
            <person name="Mirajkar N."/>
            <person name="La T."/>
            <person name="Phillips N."/>
            <person name="Hampson D."/>
            <person name="Gebhart C."/>
        </authorList>
    </citation>
    <scope>NUCLEOTIDE SEQUENCE [LARGE SCALE GENOMIC DNA]</scope>
    <source>
        <strain evidence="8 9">P280/1</strain>
    </source>
</reference>